<feature type="domain" description="Cation efflux protein transmembrane" evidence="7">
    <location>
        <begin position="13"/>
        <end position="206"/>
    </location>
</feature>
<dbReference type="GO" id="GO:0015341">
    <property type="term" value="F:zinc efflux antiporter activity"/>
    <property type="evidence" value="ECO:0007669"/>
    <property type="project" value="TreeGrafter"/>
</dbReference>
<dbReference type="Pfam" id="PF16916">
    <property type="entry name" value="ZT_dimer"/>
    <property type="match status" value="1"/>
</dbReference>
<dbReference type="PANTHER" id="PTHR43840">
    <property type="entry name" value="MITOCHONDRIAL METAL TRANSPORTER 1-RELATED"/>
    <property type="match status" value="1"/>
</dbReference>
<dbReference type="KEGG" id="tfl:RPIT_02545"/>
<dbReference type="GO" id="GO:0015086">
    <property type="term" value="F:cadmium ion transmembrane transporter activity"/>
    <property type="evidence" value="ECO:0007669"/>
    <property type="project" value="TreeGrafter"/>
</dbReference>
<dbReference type="InterPro" id="IPR058533">
    <property type="entry name" value="Cation_efflux_TM"/>
</dbReference>
<dbReference type="GO" id="GO:0006882">
    <property type="term" value="P:intracellular zinc ion homeostasis"/>
    <property type="evidence" value="ECO:0007669"/>
    <property type="project" value="TreeGrafter"/>
</dbReference>
<evidence type="ECO:0000256" key="6">
    <source>
        <dbReference type="ARBA" id="ARBA00023136"/>
    </source>
</evidence>
<evidence type="ECO:0000256" key="3">
    <source>
        <dbReference type="ARBA" id="ARBA00022448"/>
    </source>
</evidence>
<accession>A0A1Q2CCI2</accession>
<dbReference type="InterPro" id="IPR027469">
    <property type="entry name" value="Cation_efflux_TMD_sf"/>
</dbReference>
<comment type="similarity">
    <text evidence="2">Belongs to the cation diffusion facilitator (CDF) transporter (TC 2.A.4) family.</text>
</comment>
<dbReference type="SUPFAM" id="SSF161111">
    <property type="entry name" value="Cation efflux protein transmembrane domain-like"/>
    <property type="match status" value="1"/>
</dbReference>
<dbReference type="Gene3D" id="1.20.1510.10">
    <property type="entry name" value="Cation efflux protein transmembrane domain"/>
    <property type="match status" value="1"/>
</dbReference>
<dbReference type="InterPro" id="IPR002524">
    <property type="entry name" value="Cation_efflux"/>
</dbReference>
<dbReference type="GO" id="GO:0005886">
    <property type="term" value="C:plasma membrane"/>
    <property type="evidence" value="ECO:0007669"/>
    <property type="project" value="TreeGrafter"/>
</dbReference>
<keyword evidence="4" id="KW-0812">Transmembrane</keyword>
<protein>
    <submittedName>
        <fullName evidence="9">Cation-efflux pump</fullName>
    </submittedName>
</protein>
<reference evidence="9 10" key="1">
    <citation type="journal article" date="2016" name="Int. J. Syst. Evol. Microbiol.">
        <title>Tessaracoccus flavus sp. nov., isolated from the drainage system of a lindane-producing factory.</title>
        <authorList>
            <person name="Kumari R."/>
            <person name="Singh P."/>
            <person name="Schumann P."/>
            <person name="Lal R."/>
        </authorList>
    </citation>
    <scope>NUCLEOTIDE SEQUENCE [LARGE SCALE GENOMIC DNA]</scope>
    <source>
        <strain evidence="9 10">RP1T</strain>
    </source>
</reference>
<keyword evidence="5" id="KW-1133">Transmembrane helix</keyword>
<dbReference type="NCBIfam" id="TIGR01297">
    <property type="entry name" value="CDF"/>
    <property type="match status" value="1"/>
</dbReference>
<dbReference type="InterPro" id="IPR027470">
    <property type="entry name" value="Cation_efflux_CTD"/>
</dbReference>
<dbReference type="InterPro" id="IPR036837">
    <property type="entry name" value="Cation_efflux_CTD_sf"/>
</dbReference>
<sequence length="300" mass="32710">MTSTRVDLTKFAWLSIAAALATIALKTWAWLVTGSVGLLSDAAESVVNLVAAIVALIALKVAARPADKNHHFGHSKAEYFSSAIEGVMIFVAAAAILVFAIQRLLAPRPLEEIGLGLVISVIAALINGAVALVLLRAGRRYNSITLRADAHHLMTDVITSAGVLVGIALVWATGWVRLDPIVAILVGLNILWTGWKLVSESSSGLMDESLPKEDNDRLREILARHTTDEVQFHAFRTRVSGARAFMEMHMLVPGAWTVQRGHDELEDIVDEIRGEFAELHVIGHLEPIEDPRSYDDEHLD</sequence>
<gene>
    <name evidence="9" type="ORF">RPIT_02545</name>
</gene>
<dbReference type="Pfam" id="PF01545">
    <property type="entry name" value="Cation_efflux"/>
    <property type="match status" value="1"/>
</dbReference>
<dbReference type="EMBL" id="CP019605">
    <property type="protein sequence ID" value="AQP43833.1"/>
    <property type="molecule type" value="Genomic_DNA"/>
</dbReference>
<keyword evidence="3" id="KW-0813">Transport</keyword>
<dbReference type="OrthoDB" id="9813655at2"/>
<evidence type="ECO:0000259" key="8">
    <source>
        <dbReference type="Pfam" id="PF16916"/>
    </source>
</evidence>
<evidence type="ECO:0000259" key="7">
    <source>
        <dbReference type="Pfam" id="PF01545"/>
    </source>
</evidence>
<dbReference type="STRING" id="1610493.RPIT_02545"/>
<name>A0A1Q2CCI2_9ACTN</name>
<dbReference type="SUPFAM" id="SSF160240">
    <property type="entry name" value="Cation efflux protein cytoplasmic domain-like"/>
    <property type="match status" value="1"/>
</dbReference>
<evidence type="ECO:0000256" key="2">
    <source>
        <dbReference type="ARBA" id="ARBA00008114"/>
    </source>
</evidence>
<keyword evidence="10" id="KW-1185">Reference proteome</keyword>
<dbReference type="GO" id="GO:0015093">
    <property type="term" value="F:ferrous iron transmembrane transporter activity"/>
    <property type="evidence" value="ECO:0007669"/>
    <property type="project" value="TreeGrafter"/>
</dbReference>
<dbReference type="Proteomes" id="UP000188324">
    <property type="component" value="Chromosome"/>
</dbReference>
<evidence type="ECO:0000313" key="9">
    <source>
        <dbReference type="EMBL" id="AQP43833.1"/>
    </source>
</evidence>
<evidence type="ECO:0000256" key="5">
    <source>
        <dbReference type="ARBA" id="ARBA00022989"/>
    </source>
</evidence>
<organism evidence="9 10">
    <name type="scientific">Tessaracoccus flavus</name>
    <dbReference type="NCBI Taxonomy" id="1610493"/>
    <lineage>
        <taxon>Bacteria</taxon>
        <taxon>Bacillati</taxon>
        <taxon>Actinomycetota</taxon>
        <taxon>Actinomycetes</taxon>
        <taxon>Propionibacteriales</taxon>
        <taxon>Propionibacteriaceae</taxon>
        <taxon>Tessaracoccus</taxon>
    </lineage>
</organism>
<feature type="domain" description="Cation efflux protein cytoplasmic" evidence="8">
    <location>
        <begin position="210"/>
        <end position="287"/>
    </location>
</feature>
<proteinExistence type="inferred from homology"/>
<dbReference type="AlphaFoldDB" id="A0A1Q2CCI2"/>
<evidence type="ECO:0000256" key="1">
    <source>
        <dbReference type="ARBA" id="ARBA00004141"/>
    </source>
</evidence>
<dbReference type="FunFam" id="1.20.1510.10:FF:000001">
    <property type="entry name" value="Ferrous-iron efflux pump FieF"/>
    <property type="match status" value="1"/>
</dbReference>
<dbReference type="PANTHER" id="PTHR43840:SF15">
    <property type="entry name" value="MITOCHONDRIAL METAL TRANSPORTER 1-RELATED"/>
    <property type="match status" value="1"/>
</dbReference>
<dbReference type="InterPro" id="IPR050291">
    <property type="entry name" value="CDF_Transporter"/>
</dbReference>
<dbReference type="Gene3D" id="3.30.70.1350">
    <property type="entry name" value="Cation efflux protein, cytoplasmic domain"/>
    <property type="match status" value="1"/>
</dbReference>
<evidence type="ECO:0000313" key="10">
    <source>
        <dbReference type="Proteomes" id="UP000188324"/>
    </source>
</evidence>
<evidence type="ECO:0000256" key="4">
    <source>
        <dbReference type="ARBA" id="ARBA00022692"/>
    </source>
</evidence>
<dbReference type="RefSeq" id="WP_077340292.1">
    <property type="nucleotide sequence ID" value="NZ_CP019605.1"/>
</dbReference>
<comment type="subcellular location">
    <subcellularLocation>
        <location evidence="1">Membrane</location>
        <topology evidence="1">Multi-pass membrane protein</topology>
    </subcellularLocation>
</comment>
<keyword evidence="6" id="KW-0472">Membrane</keyword>